<evidence type="ECO:0008006" key="2">
    <source>
        <dbReference type="Google" id="ProtNLM"/>
    </source>
</evidence>
<comment type="caution">
    <text evidence="1">The sequence shown here is derived from an EMBL/GenBank/DDBJ whole genome shotgun (WGS) entry which is preliminary data.</text>
</comment>
<accession>A0A645CZ34</accession>
<protein>
    <recommendedName>
        <fullName evidence="2">TonB-dependent receptor plug domain-containing protein</fullName>
    </recommendedName>
</protein>
<organism evidence="1">
    <name type="scientific">bioreactor metagenome</name>
    <dbReference type="NCBI Taxonomy" id="1076179"/>
    <lineage>
        <taxon>unclassified sequences</taxon>
        <taxon>metagenomes</taxon>
        <taxon>ecological metagenomes</taxon>
    </lineage>
</organism>
<dbReference type="Gene3D" id="2.170.130.10">
    <property type="entry name" value="TonB-dependent receptor, plug domain"/>
    <property type="match status" value="1"/>
</dbReference>
<sequence length="56" mass="6204">MPRDFDLNTLKPAEIESVDVLKGKSANEIYGDEGRNGVIIITTKKSNSDKKVTRPN</sequence>
<reference evidence="1" key="1">
    <citation type="submission" date="2019-08" db="EMBL/GenBank/DDBJ databases">
        <authorList>
            <person name="Kucharzyk K."/>
            <person name="Murdoch R.W."/>
            <person name="Higgins S."/>
            <person name="Loffler F."/>
        </authorList>
    </citation>
    <scope>NUCLEOTIDE SEQUENCE</scope>
</reference>
<name>A0A645CZ34_9ZZZZ</name>
<gene>
    <name evidence="1" type="ORF">SDC9_129531</name>
</gene>
<dbReference type="InterPro" id="IPR037066">
    <property type="entry name" value="Plug_dom_sf"/>
</dbReference>
<dbReference type="InterPro" id="IPR039426">
    <property type="entry name" value="TonB-dep_rcpt-like"/>
</dbReference>
<dbReference type="AlphaFoldDB" id="A0A645CZ34"/>
<proteinExistence type="predicted"/>
<dbReference type="SUPFAM" id="SSF56935">
    <property type="entry name" value="Porins"/>
    <property type="match status" value="1"/>
</dbReference>
<evidence type="ECO:0000313" key="1">
    <source>
        <dbReference type="EMBL" id="MPM82470.1"/>
    </source>
</evidence>
<dbReference type="EMBL" id="VSSQ01031548">
    <property type="protein sequence ID" value="MPM82470.1"/>
    <property type="molecule type" value="Genomic_DNA"/>
</dbReference>
<dbReference type="PROSITE" id="PS52016">
    <property type="entry name" value="TONB_DEPENDENT_REC_3"/>
    <property type="match status" value="1"/>
</dbReference>